<evidence type="ECO:0000313" key="8">
    <source>
        <dbReference type="EMBL" id="MTD12669.1"/>
    </source>
</evidence>
<feature type="binding site" evidence="5">
    <location>
        <position position="120"/>
    </location>
    <ligand>
        <name>substrate</name>
    </ligand>
</feature>
<evidence type="ECO:0000256" key="1">
    <source>
        <dbReference type="ARBA" id="ARBA00007905"/>
    </source>
</evidence>
<dbReference type="InterPro" id="IPR020471">
    <property type="entry name" value="AKR"/>
</dbReference>
<feature type="active site" description="Proton donor" evidence="4">
    <location>
        <position position="59"/>
    </location>
</feature>
<evidence type="ECO:0000313" key="9">
    <source>
        <dbReference type="Proteomes" id="UP000460221"/>
    </source>
</evidence>
<evidence type="ECO:0000256" key="4">
    <source>
        <dbReference type="PIRSR" id="PIRSR000097-1"/>
    </source>
</evidence>
<keyword evidence="2" id="KW-0521">NADP</keyword>
<evidence type="ECO:0000259" key="7">
    <source>
        <dbReference type="Pfam" id="PF00248"/>
    </source>
</evidence>
<dbReference type="EMBL" id="WLYK01000001">
    <property type="protein sequence ID" value="MTD12669.1"/>
    <property type="molecule type" value="Genomic_DNA"/>
</dbReference>
<keyword evidence="9" id="KW-1185">Reference proteome</keyword>
<dbReference type="PANTHER" id="PTHR43827:SF3">
    <property type="entry name" value="NADP-DEPENDENT OXIDOREDUCTASE DOMAIN-CONTAINING PROTEIN"/>
    <property type="match status" value="1"/>
</dbReference>
<dbReference type="FunFam" id="3.20.20.100:FF:000002">
    <property type="entry name" value="2,5-diketo-D-gluconic acid reductase A"/>
    <property type="match status" value="1"/>
</dbReference>
<evidence type="ECO:0000256" key="2">
    <source>
        <dbReference type="ARBA" id="ARBA00022857"/>
    </source>
</evidence>
<dbReference type="Proteomes" id="UP000460221">
    <property type="component" value="Unassembled WGS sequence"/>
</dbReference>
<dbReference type="PROSITE" id="PS00062">
    <property type="entry name" value="ALDOKETO_REDUCTASE_2"/>
    <property type="match status" value="1"/>
</dbReference>
<evidence type="ECO:0000256" key="3">
    <source>
        <dbReference type="ARBA" id="ARBA00023002"/>
    </source>
</evidence>
<sequence>MSEPTSGAPVTVPTKDLSDGTTIPALGFGVWRVEDDVAETAVGQALDAGYRLIDTASMYQNETGVGRAIASAADRGITYDDIYLTTKVNNADQGYDETLRAFDVSAQKLGIDVLDLYLIHWPLPARGQYLDTWKALVQLKADGKVKSIGVCNFLPEHLEVIIGETGVAPSINQIELHPYLQQKEAREFHAKHGIVTEDWSPLGAGDNNLLADPTLIEIAARNGVSPAQAVLAWHLAIGSVVIPKSVTPSRIVENLVAATVTLPAEDLGLINGLDKGARTGPDPATFNPS</sequence>
<gene>
    <name evidence="8" type="ORF">GIS00_01750</name>
</gene>
<feature type="domain" description="NADP-dependent oxidoreductase" evidence="7">
    <location>
        <begin position="26"/>
        <end position="274"/>
    </location>
</feature>
<accession>A0A7K1FGR3</accession>
<protein>
    <submittedName>
        <fullName evidence="8">Aldo/keto reductase</fullName>
    </submittedName>
</protein>
<dbReference type="PIRSF" id="PIRSF000097">
    <property type="entry name" value="AKR"/>
    <property type="match status" value="1"/>
</dbReference>
<dbReference type="PROSITE" id="PS00798">
    <property type="entry name" value="ALDOKETO_REDUCTASE_1"/>
    <property type="match status" value="1"/>
</dbReference>
<feature type="site" description="Lowers pKa of active site Tyr" evidence="6">
    <location>
        <position position="87"/>
    </location>
</feature>
<comment type="caution">
    <text evidence="8">The sequence shown here is derived from an EMBL/GenBank/DDBJ whole genome shotgun (WGS) entry which is preliminary data.</text>
</comment>
<dbReference type="InterPro" id="IPR023210">
    <property type="entry name" value="NADP_OxRdtase_dom"/>
</dbReference>
<organism evidence="8 9">
    <name type="scientific">Nakamurella alba</name>
    <dbReference type="NCBI Taxonomy" id="2665158"/>
    <lineage>
        <taxon>Bacteria</taxon>
        <taxon>Bacillati</taxon>
        <taxon>Actinomycetota</taxon>
        <taxon>Actinomycetes</taxon>
        <taxon>Nakamurellales</taxon>
        <taxon>Nakamurellaceae</taxon>
        <taxon>Nakamurella</taxon>
    </lineage>
</organism>
<dbReference type="InterPro" id="IPR036812">
    <property type="entry name" value="NAD(P)_OxRdtase_dom_sf"/>
</dbReference>
<keyword evidence="3" id="KW-0560">Oxidoreductase</keyword>
<dbReference type="Gene3D" id="3.20.20.100">
    <property type="entry name" value="NADP-dependent oxidoreductase domain"/>
    <property type="match status" value="1"/>
</dbReference>
<reference evidence="8 9" key="1">
    <citation type="submission" date="2019-11" db="EMBL/GenBank/DDBJ databases">
        <authorList>
            <person name="Jiang L.-Q."/>
        </authorList>
    </citation>
    <scope>NUCLEOTIDE SEQUENCE [LARGE SCALE GENOMIC DNA]</scope>
    <source>
        <strain evidence="8 9">YIM 132087</strain>
    </source>
</reference>
<dbReference type="SUPFAM" id="SSF51430">
    <property type="entry name" value="NAD(P)-linked oxidoreductase"/>
    <property type="match status" value="1"/>
</dbReference>
<dbReference type="PRINTS" id="PR00069">
    <property type="entry name" value="ALDKETRDTASE"/>
</dbReference>
<evidence type="ECO:0000256" key="5">
    <source>
        <dbReference type="PIRSR" id="PIRSR000097-2"/>
    </source>
</evidence>
<dbReference type="InterPro" id="IPR018170">
    <property type="entry name" value="Aldo/ket_reductase_CS"/>
</dbReference>
<comment type="similarity">
    <text evidence="1">Belongs to the aldo/keto reductase family.</text>
</comment>
<evidence type="ECO:0000256" key="6">
    <source>
        <dbReference type="PIRSR" id="PIRSR000097-3"/>
    </source>
</evidence>
<proteinExistence type="inferred from homology"/>
<dbReference type="PANTHER" id="PTHR43827">
    <property type="entry name" value="2,5-DIKETO-D-GLUCONIC ACID REDUCTASE"/>
    <property type="match status" value="1"/>
</dbReference>
<name>A0A7K1FGR3_9ACTN</name>
<dbReference type="GO" id="GO:0016616">
    <property type="term" value="F:oxidoreductase activity, acting on the CH-OH group of donors, NAD or NADP as acceptor"/>
    <property type="evidence" value="ECO:0007669"/>
    <property type="project" value="UniProtKB-ARBA"/>
</dbReference>
<dbReference type="RefSeq" id="WP_154766693.1">
    <property type="nucleotide sequence ID" value="NZ_WLYK01000001.1"/>
</dbReference>
<dbReference type="AlphaFoldDB" id="A0A7K1FGR3"/>
<dbReference type="Pfam" id="PF00248">
    <property type="entry name" value="Aldo_ket_red"/>
    <property type="match status" value="1"/>
</dbReference>